<dbReference type="PANTHER" id="PTHR47569">
    <property type="entry name" value="NO-ASSOCIATED PROTEIN 1, CHLOROPLASTIC/MITOCHONDRIAL"/>
    <property type="match status" value="1"/>
</dbReference>
<protein>
    <submittedName>
        <fullName evidence="1">Uncharacterized protein</fullName>
    </submittedName>
</protein>
<sequence>YIKIYALVNIELMARKDPVAAAAQKYKPMQSAVPGTTLGPIQIEAFQGGGVVSIGTITNSEAVGINGSSLFWGGLVRIDVIKVFYQHSFL</sequence>
<evidence type="ECO:0000313" key="2">
    <source>
        <dbReference type="Proteomes" id="UP000287651"/>
    </source>
</evidence>
<dbReference type="PANTHER" id="PTHR47569:SF2">
    <property type="entry name" value="NO-ASSOCIATED PROTEIN 1, CHLOROPLASTIC_MITOCHONDRIAL"/>
    <property type="match status" value="1"/>
</dbReference>
<comment type="caution">
    <text evidence="1">The sequence shown here is derived from an EMBL/GenBank/DDBJ whole genome shotgun (WGS) entry which is preliminary data.</text>
</comment>
<accession>A0A426Z1M3</accession>
<gene>
    <name evidence="1" type="ORF">B296_00046209</name>
</gene>
<organism evidence="1 2">
    <name type="scientific">Ensete ventricosum</name>
    <name type="common">Abyssinian banana</name>
    <name type="synonym">Musa ensete</name>
    <dbReference type="NCBI Taxonomy" id="4639"/>
    <lineage>
        <taxon>Eukaryota</taxon>
        <taxon>Viridiplantae</taxon>
        <taxon>Streptophyta</taxon>
        <taxon>Embryophyta</taxon>
        <taxon>Tracheophyta</taxon>
        <taxon>Spermatophyta</taxon>
        <taxon>Magnoliopsida</taxon>
        <taxon>Liliopsida</taxon>
        <taxon>Zingiberales</taxon>
        <taxon>Musaceae</taxon>
        <taxon>Ensete</taxon>
    </lineage>
</organism>
<dbReference type="EMBL" id="AMZH03008970">
    <property type="protein sequence ID" value="RRT57867.1"/>
    <property type="molecule type" value="Genomic_DNA"/>
</dbReference>
<dbReference type="InterPro" id="IPR044229">
    <property type="entry name" value="NOA1"/>
</dbReference>
<feature type="non-terminal residue" evidence="1">
    <location>
        <position position="1"/>
    </location>
</feature>
<dbReference type="AlphaFoldDB" id="A0A426Z1M3"/>
<dbReference type="GO" id="GO:0003924">
    <property type="term" value="F:GTPase activity"/>
    <property type="evidence" value="ECO:0007669"/>
    <property type="project" value="InterPro"/>
</dbReference>
<evidence type="ECO:0000313" key="1">
    <source>
        <dbReference type="EMBL" id="RRT57867.1"/>
    </source>
</evidence>
<reference evidence="1 2" key="1">
    <citation type="journal article" date="2014" name="Agronomy (Basel)">
        <title>A Draft Genome Sequence for Ensete ventricosum, the Drought-Tolerant Tree Against Hunger.</title>
        <authorList>
            <person name="Harrison J."/>
            <person name="Moore K.A."/>
            <person name="Paszkiewicz K."/>
            <person name="Jones T."/>
            <person name="Grant M."/>
            <person name="Ambacheew D."/>
            <person name="Muzemil S."/>
            <person name="Studholme D.J."/>
        </authorList>
    </citation>
    <scope>NUCLEOTIDE SEQUENCE [LARGE SCALE GENOMIC DNA]</scope>
</reference>
<dbReference type="Proteomes" id="UP000287651">
    <property type="component" value="Unassembled WGS sequence"/>
</dbReference>
<name>A0A426Z1M3_ENSVE</name>
<proteinExistence type="predicted"/>